<gene>
    <name evidence="1" type="ORF">LTR37_001064</name>
</gene>
<reference evidence="1" key="1">
    <citation type="submission" date="2023-07" db="EMBL/GenBank/DDBJ databases">
        <title>Black Yeasts Isolated from many extreme environments.</title>
        <authorList>
            <person name="Coleine C."/>
            <person name="Stajich J.E."/>
            <person name="Selbmann L."/>
        </authorList>
    </citation>
    <scope>NUCLEOTIDE SEQUENCE</scope>
    <source>
        <strain evidence="1">CCFEE 5714</strain>
    </source>
</reference>
<protein>
    <submittedName>
        <fullName evidence="1">Uncharacterized protein</fullName>
    </submittedName>
</protein>
<accession>A0ACC3NXJ1</accession>
<proteinExistence type="predicted"/>
<comment type="caution">
    <text evidence="1">The sequence shown here is derived from an EMBL/GenBank/DDBJ whole genome shotgun (WGS) entry which is preliminary data.</text>
</comment>
<keyword evidence="2" id="KW-1185">Reference proteome</keyword>
<organism evidence="1 2">
    <name type="scientific">Vermiconidia calcicola</name>
    <dbReference type="NCBI Taxonomy" id="1690605"/>
    <lineage>
        <taxon>Eukaryota</taxon>
        <taxon>Fungi</taxon>
        <taxon>Dikarya</taxon>
        <taxon>Ascomycota</taxon>
        <taxon>Pezizomycotina</taxon>
        <taxon>Dothideomycetes</taxon>
        <taxon>Dothideomycetidae</taxon>
        <taxon>Mycosphaerellales</taxon>
        <taxon>Extremaceae</taxon>
        <taxon>Vermiconidia</taxon>
    </lineage>
</organism>
<evidence type="ECO:0000313" key="1">
    <source>
        <dbReference type="EMBL" id="KAK3724440.1"/>
    </source>
</evidence>
<dbReference type="Proteomes" id="UP001281147">
    <property type="component" value="Unassembled WGS sequence"/>
</dbReference>
<dbReference type="EMBL" id="JAUTXU010000005">
    <property type="protein sequence ID" value="KAK3724440.1"/>
    <property type="molecule type" value="Genomic_DNA"/>
</dbReference>
<name>A0ACC3NXJ1_9PEZI</name>
<sequence>MKRKKLHGDRAESSKRQCQRLEETGPGVNIEHQQHQPTLLGLPGELRNRVYREVLLEILDIEVNSGSYEQPPLLRTCRQIRKEASSIFCEENNFELKIIDLQFAPQPQHWFWGHDIPAEKAFLSFAGQDSWSNLKQWLKRYHGDERVDNAGTISESTEGMGLTVINAFKIVESLFDIPWSKVEGVLEAFKNGVNAVAGAHGFSD</sequence>
<evidence type="ECO:0000313" key="2">
    <source>
        <dbReference type="Proteomes" id="UP001281147"/>
    </source>
</evidence>